<feature type="region of interest" description="Disordered" evidence="1">
    <location>
        <begin position="60"/>
        <end position="80"/>
    </location>
</feature>
<evidence type="ECO:0000313" key="3">
    <source>
        <dbReference type="Proteomes" id="UP001172102"/>
    </source>
</evidence>
<dbReference type="EMBL" id="JAUKUA010000001">
    <property type="protein sequence ID" value="KAK0730075.1"/>
    <property type="molecule type" value="Genomic_DNA"/>
</dbReference>
<dbReference type="AlphaFoldDB" id="A0AA40B9D8"/>
<name>A0AA40B9D8_9PEZI</name>
<accession>A0AA40B9D8</accession>
<evidence type="ECO:0000313" key="2">
    <source>
        <dbReference type="EMBL" id="KAK0730075.1"/>
    </source>
</evidence>
<gene>
    <name evidence="2" type="ORF">B0H67DRAFT_22957</name>
</gene>
<comment type="caution">
    <text evidence="2">The sequence shown here is derived from an EMBL/GenBank/DDBJ whole genome shotgun (WGS) entry which is preliminary data.</text>
</comment>
<sequence length="249" mass="27789">MRSHGCVAARGGAPEPMPRLLRKRSRRTCVRGLLLGSHSAPWMLASWRSSQALLPKAGHWRGKAKGRQGTHGPQTQPEIGARWPCRPRRGRSIGKLHSGLCRQSLATARPGAHTLEAGFLRTGFGGTCSHKIGQILGSVPHLLRLVCLWPCLLGSRVDWFQGACYTSKAELMPGMPGDQSRRRRRCHRCRRCRRYFLRQSQPPAATFALLPSCRRAFLKRTLPVSSCGRAWQMVVWVVWMGRGCSVHSV</sequence>
<organism evidence="2 3">
    <name type="scientific">Lasiosphaeris hirsuta</name>
    <dbReference type="NCBI Taxonomy" id="260670"/>
    <lineage>
        <taxon>Eukaryota</taxon>
        <taxon>Fungi</taxon>
        <taxon>Dikarya</taxon>
        <taxon>Ascomycota</taxon>
        <taxon>Pezizomycotina</taxon>
        <taxon>Sordariomycetes</taxon>
        <taxon>Sordariomycetidae</taxon>
        <taxon>Sordariales</taxon>
        <taxon>Lasiosphaeriaceae</taxon>
        <taxon>Lasiosphaeris</taxon>
    </lineage>
</organism>
<proteinExistence type="predicted"/>
<evidence type="ECO:0000256" key="1">
    <source>
        <dbReference type="SAM" id="MobiDB-lite"/>
    </source>
</evidence>
<dbReference type="Proteomes" id="UP001172102">
    <property type="component" value="Unassembled WGS sequence"/>
</dbReference>
<protein>
    <submittedName>
        <fullName evidence="2">Uncharacterized protein</fullName>
    </submittedName>
</protein>
<reference evidence="2" key="1">
    <citation type="submission" date="2023-06" db="EMBL/GenBank/DDBJ databases">
        <title>Genome-scale phylogeny and comparative genomics of the fungal order Sordariales.</title>
        <authorList>
            <consortium name="Lawrence Berkeley National Laboratory"/>
            <person name="Hensen N."/>
            <person name="Bonometti L."/>
            <person name="Westerberg I."/>
            <person name="Brannstrom I.O."/>
            <person name="Guillou S."/>
            <person name="Cros-Aarteil S."/>
            <person name="Calhoun S."/>
            <person name="Haridas S."/>
            <person name="Kuo A."/>
            <person name="Mondo S."/>
            <person name="Pangilinan J."/>
            <person name="Riley R."/>
            <person name="Labutti K."/>
            <person name="Andreopoulos B."/>
            <person name="Lipzen A."/>
            <person name="Chen C."/>
            <person name="Yanf M."/>
            <person name="Daum C."/>
            <person name="Ng V."/>
            <person name="Clum A."/>
            <person name="Steindorff A."/>
            <person name="Ohm R."/>
            <person name="Martin F."/>
            <person name="Silar P."/>
            <person name="Natvig D."/>
            <person name="Lalanne C."/>
            <person name="Gautier V."/>
            <person name="Ament-Velasquez S.L."/>
            <person name="Kruys A."/>
            <person name="Hutchinson M.I."/>
            <person name="Powell A.J."/>
            <person name="Barry K."/>
            <person name="Miller A.N."/>
            <person name="Grigoriev I.V."/>
            <person name="Debuchy R."/>
            <person name="Gladieux P."/>
            <person name="Thoren M.H."/>
            <person name="Johannesson H."/>
        </authorList>
    </citation>
    <scope>NUCLEOTIDE SEQUENCE</scope>
    <source>
        <strain evidence="2">SMH4607-1</strain>
    </source>
</reference>
<keyword evidence="3" id="KW-1185">Reference proteome</keyword>